<reference evidence="4" key="1">
    <citation type="journal article" date="2023" name="Mol. Phylogenet. Evol.">
        <title>Genome-scale phylogeny and comparative genomics of the fungal order Sordariales.</title>
        <authorList>
            <person name="Hensen N."/>
            <person name="Bonometti L."/>
            <person name="Westerberg I."/>
            <person name="Brannstrom I.O."/>
            <person name="Guillou S."/>
            <person name="Cros-Aarteil S."/>
            <person name="Calhoun S."/>
            <person name="Haridas S."/>
            <person name="Kuo A."/>
            <person name="Mondo S."/>
            <person name="Pangilinan J."/>
            <person name="Riley R."/>
            <person name="LaButti K."/>
            <person name="Andreopoulos B."/>
            <person name="Lipzen A."/>
            <person name="Chen C."/>
            <person name="Yan M."/>
            <person name="Daum C."/>
            <person name="Ng V."/>
            <person name="Clum A."/>
            <person name="Steindorff A."/>
            <person name="Ohm R.A."/>
            <person name="Martin F."/>
            <person name="Silar P."/>
            <person name="Natvig D.O."/>
            <person name="Lalanne C."/>
            <person name="Gautier V."/>
            <person name="Ament-Velasquez S.L."/>
            <person name="Kruys A."/>
            <person name="Hutchinson M.I."/>
            <person name="Powell A.J."/>
            <person name="Barry K."/>
            <person name="Miller A.N."/>
            <person name="Grigoriev I.V."/>
            <person name="Debuchy R."/>
            <person name="Gladieux P."/>
            <person name="Hiltunen Thoren M."/>
            <person name="Johannesson H."/>
        </authorList>
    </citation>
    <scope>NUCLEOTIDE SEQUENCE</scope>
    <source>
        <strain evidence="4">PSN324</strain>
    </source>
</reference>
<keyword evidence="2" id="KW-0472">Membrane</keyword>
<evidence type="ECO:0000256" key="2">
    <source>
        <dbReference type="SAM" id="Phobius"/>
    </source>
</evidence>
<evidence type="ECO:0000313" key="4">
    <source>
        <dbReference type="EMBL" id="KAK4466970.1"/>
    </source>
</evidence>
<feature type="compositionally biased region" description="Basic and acidic residues" evidence="1">
    <location>
        <begin position="250"/>
        <end position="261"/>
    </location>
</feature>
<feature type="compositionally biased region" description="Acidic residues" evidence="1">
    <location>
        <begin position="362"/>
        <end position="372"/>
    </location>
</feature>
<feature type="region of interest" description="Disordered" evidence="1">
    <location>
        <begin position="324"/>
        <end position="376"/>
    </location>
</feature>
<evidence type="ECO:0000256" key="1">
    <source>
        <dbReference type="SAM" id="MobiDB-lite"/>
    </source>
</evidence>
<evidence type="ECO:0000256" key="3">
    <source>
        <dbReference type="SAM" id="SignalP"/>
    </source>
</evidence>
<keyword evidence="5" id="KW-1185">Reference proteome</keyword>
<feature type="signal peptide" evidence="3">
    <location>
        <begin position="1"/>
        <end position="29"/>
    </location>
</feature>
<keyword evidence="2" id="KW-0812">Transmembrane</keyword>
<keyword evidence="3" id="KW-0732">Signal</keyword>
<feature type="chain" id="PRO_5043922719" evidence="3">
    <location>
        <begin position="30"/>
        <end position="487"/>
    </location>
</feature>
<organism evidence="4 5">
    <name type="scientific">Cladorrhinum samala</name>
    <dbReference type="NCBI Taxonomy" id="585594"/>
    <lineage>
        <taxon>Eukaryota</taxon>
        <taxon>Fungi</taxon>
        <taxon>Dikarya</taxon>
        <taxon>Ascomycota</taxon>
        <taxon>Pezizomycotina</taxon>
        <taxon>Sordariomycetes</taxon>
        <taxon>Sordariomycetidae</taxon>
        <taxon>Sordariales</taxon>
        <taxon>Podosporaceae</taxon>
        <taxon>Cladorrhinum</taxon>
    </lineage>
</organism>
<sequence length="487" mass="51919">MEIRISSTLSLLPGLSLLLLLLLAGAVKAEHTCYDTWGNSDENLSPCYSPGTTDLNANTHCCRKGDICLSNGLCISPGSQYIMTQQGCTDKAWGKSCSQYCSKNNQQNSDAAIPLIACPNSVSGGSAKFCCGSDASSCCQTSSSWISVPTGTMYQADIVRATFTTTPESSSSSSSADDSSLPLKLGLGIGIGIGVPILLVLSAVVYFLARPRYHPGSRPRDGRKQTARGGGGGSSSSNNHFRNYSTNPSSRRDKERRDSFGRVDTNVGPPSDDGDWDPRGGASAMWPPNGANNAAAAIAAWALHHSNPPPSPKEMDAGRISRTRMTRRGETPTRFPAELPGHHHDVEGTMGPTMGGRRGFDGGDDGDDDDDGDKEKVMMELPTPDYERHPIGGYPQHSEALDEPDPETHTRSTTVQVDADGRTLGDQVSPLTIASPAVLGSGMLPPPPQPVLAEGVRGERYVKMIDIKMGKRRGQQQYQQSHQGSRI</sequence>
<gene>
    <name evidence="4" type="ORF">QBC42DRAFT_319265</name>
</gene>
<proteinExistence type="predicted"/>
<protein>
    <submittedName>
        <fullName evidence="4">Uncharacterized protein</fullName>
    </submittedName>
</protein>
<dbReference type="EMBL" id="MU864929">
    <property type="protein sequence ID" value="KAK4466970.1"/>
    <property type="molecule type" value="Genomic_DNA"/>
</dbReference>
<dbReference type="AlphaFoldDB" id="A0AAV9I539"/>
<feature type="compositionally biased region" description="Polar residues" evidence="1">
    <location>
        <begin position="238"/>
        <end position="249"/>
    </location>
</feature>
<reference evidence="4" key="2">
    <citation type="submission" date="2023-06" db="EMBL/GenBank/DDBJ databases">
        <authorList>
            <consortium name="Lawrence Berkeley National Laboratory"/>
            <person name="Mondo S.J."/>
            <person name="Hensen N."/>
            <person name="Bonometti L."/>
            <person name="Westerberg I."/>
            <person name="Brannstrom I.O."/>
            <person name="Guillou S."/>
            <person name="Cros-Aarteil S."/>
            <person name="Calhoun S."/>
            <person name="Haridas S."/>
            <person name="Kuo A."/>
            <person name="Pangilinan J."/>
            <person name="Riley R."/>
            <person name="Labutti K."/>
            <person name="Andreopoulos B."/>
            <person name="Lipzen A."/>
            <person name="Chen C."/>
            <person name="Yanf M."/>
            <person name="Daum C."/>
            <person name="Ng V."/>
            <person name="Clum A."/>
            <person name="Steindorff A."/>
            <person name="Ohm R."/>
            <person name="Martin F."/>
            <person name="Silar P."/>
            <person name="Natvig D."/>
            <person name="Lalanne C."/>
            <person name="Gautier V."/>
            <person name="Ament-Velasquez S.L."/>
            <person name="Kruys A."/>
            <person name="Hutchinson M.I."/>
            <person name="Powell A.J."/>
            <person name="Barry K."/>
            <person name="Miller A.N."/>
            <person name="Grigoriev I.V."/>
            <person name="Debuchy R."/>
            <person name="Gladieux P."/>
            <person name="Thoren M.H."/>
            <person name="Johannesson H."/>
        </authorList>
    </citation>
    <scope>NUCLEOTIDE SEQUENCE</scope>
    <source>
        <strain evidence="4">PSN324</strain>
    </source>
</reference>
<evidence type="ECO:0000313" key="5">
    <source>
        <dbReference type="Proteomes" id="UP001321749"/>
    </source>
</evidence>
<feature type="region of interest" description="Disordered" evidence="1">
    <location>
        <begin position="395"/>
        <end position="414"/>
    </location>
</feature>
<accession>A0AAV9I539</accession>
<dbReference type="Proteomes" id="UP001321749">
    <property type="component" value="Unassembled WGS sequence"/>
</dbReference>
<feature type="region of interest" description="Disordered" evidence="1">
    <location>
        <begin position="214"/>
        <end position="290"/>
    </location>
</feature>
<feature type="transmembrane region" description="Helical" evidence="2">
    <location>
        <begin position="185"/>
        <end position="209"/>
    </location>
</feature>
<comment type="caution">
    <text evidence="4">The sequence shown here is derived from an EMBL/GenBank/DDBJ whole genome shotgun (WGS) entry which is preliminary data.</text>
</comment>
<name>A0AAV9I539_9PEZI</name>
<keyword evidence="2" id="KW-1133">Transmembrane helix</keyword>